<dbReference type="Proteomes" id="UP000578531">
    <property type="component" value="Unassembled WGS sequence"/>
</dbReference>
<gene>
    <name evidence="3" type="ORF">HO173_012910</name>
</gene>
<keyword evidence="2" id="KW-0812">Transmembrane</keyword>
<organism evidence="3 4">
    <name type="scientific">Letharia columbiana</name>
    <dbReference type="NCBI Taxonomy" id="112416"/>
    <lineage>
        <taxon>Eukaryota</taxon>
        <taxon>Fungi</taxon>
        <taxon>Dikarya</taxon>
        <taxon>Ascomycota</taxon>
        <taxon>Pezizomycotina</taxon>
        <taxon>Lecanoromycetes</taxon>
        <taxon>OSLEUM clade</taxon>
        <taxon>Lecanoromycetidae</taxon>
        <taxon>Lecanorales</taxon>
        <taxon>Lecanorineae</taxon>
        <taxon>Parmeliaceae</taxon>
        <taxon>Letharia</taxon>
    </lineage>
</organism>
<dbReference type="AlphaFoldDB" id="A0A8H6CJI5"/>
<accession>A0A8H6CJI5</accession>
<dbReference type="EMBL" id="JACCJC010000113">
    <property type="protein sequence ID" value="KAF6224669.1"/>
    <property type="molecule type" value="Genomic_DNA"/>
</dbReference>
<feature type="transmembrane region" description="Helical" evidence="2">
    <location>
        <begin position="72"/>
        <end position="91"/>
    </location>
</feature>
<proteinExistence type="predicted"/>
<sequence>MADQDSSSFFGGITLTSTPQSTFAGLRSHPSQRDSRASTSRSSIDNQIREDVLVNNTSNGMRWLFMAYKYRLLWGVALMLAVTTLLLRFALQPGPSNNARHPPSPTVDTCPRLASVINLSPVHVFDRSVYMSTVDEHTLLEMEKSWSDITLTVMDTSRPLGCLAYASEKSTRLSNQDQDKYHVFLDDVIAVQSQLESTSLNISHLMDHYRLLRPQYHEHNSSAARALEVSEPSGFKKRLIAGKFVTWAYLGVNFTEWYRDPWVKAHKTFKAAQLGVATFEGEMSKLESIAQVIQEVNHHLDRLAFVVFEDVVKGDCYSCMVRTRDILMLVRQLWGRLLAMGEE</sequence>
<protein>
    <submittedName>
        <fullName evidence="3">Uncharacterized protein</fullName>
    </submittedName>
</protein>
<evidence type="ECO:0000313" key="4">
    <source>
        <dbReference type="Proteomes" id="UP000578531"/>
    </source>
</evidence>
<evidence type="ECO:0000256" key="2">
    <source>
        <dbReference type="SAM" id="Phobius"/>
    </source>
</evidence>
<dbReference type="RefSeq" id="XP_037158367.1">
    <property type="nucleotide sequence ID" value="XM_037314740.1"/>
</dbReference>
<evidence type="ECO:0000256" key="1">
    <source>
        <dbReference type="SAM" id="MobiDB-lite"/>
    </source>
</evidence>
<comment type="caution">
    <text evidence="3">The sequence shown here is derived from an EMBL/GenBank/DDBJ whole genome shotgun (WGS) entry which is preliminary data.</text>
</comment>
<dbReference type="GeneID" id="59294543"/>
<keyword evidence="4" id="KW-1185">Reference proteome</keyword>
<keyword evidence="2" id="KW-1133">Transmembrane helix</keyword>
<evidence type="ECO:0000313" key="3">
    <source>
        <dbReference type="EMBL" id="KAF6224669.1"/>
    </source>
</evidence>
<name>A0A8H6CJI5_9LECA</name>
<feature type="region of interest" description="Disordered" evidence="1">
    <location>
        <begin position="21"/>
        <end position="43"/>
    </location>
</feature>
<reference evidence="3 4" key="1">
    <citation type="journal article" date="2020" name="Genomics">
        <title>Complete, high-quality genomes from long-read metagenomic sequencing of two wolf lichen thalli reveals enigmatic genome architecture.</title>
        <authorList>
            <person name="McKenzie S.K."/>
            <person name="Walston R.F."/>
            <person name="Allen J.L."/>
        </authorList>
    </citation>
    <scope>NUCLEOTIDE SEQUENCE [LARGE SCALE GENOMIC DNA]</scope>
    <source>
        <strain evidence="3">WasteWater2</strain>
    </source>
</reference>
<keyword evidence="2" id="KW-0472">Membrane</keyword>